<gene>
    <name evidence="1" type="ORF">E2A64_06455</name>
</gene>
<keyword evidence="2" id="KW-1185">Reference proteome</keyword>
<organism evidence="1 2">
    <name type="scientific">Pseudohoeflea suaedae</name>
    <dbReference type="NCBI Taxonomy" id="877384"/>
    <lineage>
        <taxon>Bacteria</taxon>
        <taxon>Pseudomonadati</taxon>
        <taxon>Pseudomonadota</taxon>
        <taxon>Alphaproteobacteria</taxon>
        <taxon>Hyphomicrobiales</taxon>
        <taxon>Rhizobiaceae</taxon>
        <taxon>Pseudohoeflea</taxon>
    </lineage>
</organism>
<reference evidence="1 2" key="1">
    <citation type="journal article" date="2013" name="Int. J. Syst. Evol. Microbiol.">
        <title>Hoeflea suaedae sp. nov., an endophytic bacterium isolated from the root of the halophyte Suaeda maritima.</title>
        <authorList>
            <person name="Chung E.J."/>
            <person name="Park J.A."/>
            <person name="Pramanik P."/>
            <person name="Bibi F."/>
            <person name="Jeon C.O."/>
            <person name="Chung Y.R."/>
        </authorList>
    </citation>
    <scope>NUCLEOTIDE SEQUENCE [LARGE SCALE GENOMIC DNA]</scope>
    <source>
        <strain evidence="1 2">YC6898</strain>
    </source>
</reference>
<evidence type="ECO:0000313" key="2">
    <source>
        <dbReference type="Proteomes" id="UP000295131"/>
    </source>
</evidence>
<dbReference type="Proteomes" id="UP000295131">
    <property type="component" value="Unassembled WGS sequence"/>
</dbReference>
<comment type="caution">
    <text evidence="1">The sequence shown here is derived from an EMBL/GenBank/DDBJ whole genome shotgun (WGS) entry which is preliminary data.</text>
</comment>
<name>A0A4R5PPE3_9HYPH</name>
<dbReference type="OrthoDB" id="7445868at2"/>
<dbReference type="Gene3D" id="3.40.50.150">
    <property type="entry name" value="Vaccinia Virus protein VP39"/>
    <property type="match status" value="1"/>
</dbReference>
<proteinExistence type="predicted"/>
<evidence type="ECO:0008006" key="3">
    <source>
        <dbReference type="Google" id="ProtNLM"/>
    </source>
</evidence>
<accession>A0A4R5PPE3</accession>
<sequence length="197" mass="22714">MVQLPSLPHMEPEGLTVFKECVGKSKCYLEYGSGGSTIYAVETAKVPHVVSIDSDKRWSDTIRTSVQTATPNQLMIEHCDIGPVGDWGSPIDRTHVTKFWQYMCKPWHMADRAKLKPDLVLIDGRFRVASFLYTLMACEKGTKILFDDYRDREHYHIVEKFCNIIEGYGRLAVFRAERVEDQREIAEYIARYSVLWG</sequence>
<evidence type="ECO:0000313" key="1">
    <source>
        <dbReference type="EMBL" id="TDH38733.1"/>
    </source>
</evidence>
<dbReference type="InterPro" id="IPR029063">
    <property type="entry name" value="SAM-dependent_MTases_sf"/>
</dbReference>
<dbReference type="EMBL" id="SMSI01000001">
    <property type="protein sequence ID" value="TDH38733.1"/>
    <property type="molecule type" value="Genomic_DNA"/>
</dbReference>
<dbReference type="RefSeq" id="WP_133283567.1">
    <property type="nucleotide sequence ID" value="NZ_SMSI01000001.1"/>
</dbReference>
<dbReference type="AlphaFoldDB" id="A0A4R5PPE3"/>
<protein>
    <recommendedName>
        <fullName evidence="3">Class I SAM-dependent methyltransferase</fullName>
    </recommendedName>
</protein>